<evidence type="ECO:0008006" key="5">
    <source>
        <dbReference type="Google" id="ProtNLM"/>
    </source>
</evidence>
<keyword evidence="2" id="KW-0812">Transmembrane</keyword>
<organism evidence="3 4">
    <name type="scientific">Methylobacterium indicum</name>
    <dbReference type="NCBI Taxonomy" id="1775910"/>
    <lineage>
        <taxon>Bacteria</taxon>
        <taxon>Pseudomonadati</taxon>
        <taxon>Pseudomonadota</taxon>
        <taxon>Alphaproteobacteria</taxon>
        <taxon>Hyphomicrobiales</taxon>
        <taxon>Methylobacteriaceae</taxon>
        <taxon>Methylobacterium</taxon>
    </lineage>
</organism>
<dbReference type="Proteomes" id="UP000663508">
    <property type="component" value="Chromosome"/>
</dbReference>
<sequence length="470" mass="50066">MPSILPATWSAAETALWERIRSHPFEHPDQVLDFTRRLARDRDWSLAFARAAVEAYRRFCFLACTSGEPVTPSEEVDEVWHLHLTYSRDYWEVWCGAVLRTALHHDPTSGGPAEQGRYARQYAATLARHEAYFGQPDPALWPGTGERFGRRPRYRIVDTRSNLVVARPRLGRRLLSALAGAILLAPRPALALPLNPLDWPGPPFLWLDGILAAVALLVGVVLRARCRQAVRMVPSSDLGLPELAYLAGGPDRVADVTALALHTCGAGNIDPPRGLWVSARGIALPPDIEAFRPPDGLATRGQLLRRLAGPTERLAERLAARGLCPSAEQRRRTLVVSLSAVALVLALGLAKVAWVAGTGRPVGYLVGLMIATVIVAIVIHIRPITCTTAGAQALDRHRARHARAARAPLRHEIPFAFALGGAAALAGTEFASLRRFFVTDSGGGDGSGSAGDGGSGGGGGCGGCGGGGGD</sequence>
<reference evidence="3" key="1">
    <citation type="submission" date="2020-11" db="EMBL/GenBank/DDBJ databases">
        <title>Complete genome sequence of a novel pathogenic Methylobacterium strain isolated from rice in Vietnam.</title>
        <authorList>
            <person name="Lai K."/>
            <person name="Okazaki S."/>
            <person name="Higashi K."/>
            <person name="Mori H."/>
            <person name="Toyoda A."/>
            <person name="Kurokawa K."/>
        </authorList>
    </citation>
    <scope>NUCLEOTIDE SEQUENCE</scope>
    <source>
        <strain evidence="3">VL1</strain>
    </source>
</reference>
<dbReference type="AlphaFoldDB" id="A0A8H9C8M2"/>
<evidence type="ECO:0000256" key="1">
    <source>
        <dbReference type="SAM" id="MobiDB-lite"/>
    </source>
</evidence>
<evidence type="ECO:0000256" key="2">
    <source>
        <dbReference type="SAM" id="Phobius"/>
    </source>
</evidence>
<gene>
    <name evidence="3" type="ORF">mvi_43370</name>
</gene>
<protein>
    <recommendedName>
        <fullName evidence="5">TIGR04222 domain-containing membrane protein</fullName>
    </recommendedName>
</protein>
<keyword evidence="2" id="KW-0472">Membrane</keyword>
<dbReference type="RefSeq" id="WP_207178819.1">
    <property type="nucleotide sequence ID" value="NZ_AP024145.1"/>
</dbReference>
<feature type="transmembrane region" description="Helical" evidence="2">
    <location>
        <begin position="334"/>
        <end position="356"/>
    </location>
</feature>
<dbReference type="NCBIfam" id="TIGR04222">
    <property type="entry name" value="near_uncomplex"/>
    <property type="match status" value="1"/>
</dbReference>
<evidence type="ECO:0000313" key="4">
    <source>
        <dbReference type="Proteomes" id="UP000663508"/>
    </source>
</evidence>
<feature type="transmembrane region" description="Helical" evidence="2">
    <location>
        <begin position="362"/>
        <end position="381"/>
    </location>
</feature>
<feature type="transmembrane region" description="Helical" evidence="2">
    <location>
        <begin position="204"/>
        <end position="222"/>
    </location>
</feature>
<dbReference type="KEGG" id="mind:mvi_43370"/>
<dbReference type="InterPro" id="IPR026467">
    <property type="entry name" value="Ser/Gly_Cys_C_dom"/>
</dbReference>
<dbReference type="EMBL" id="AP024145">
    <property type="protein sequence ID" value="BCM85876.1"/>
    <property type="molecule type" value="Genomic_DNA"/>
</dbReference>
<keyword evidence="2" id="KW-1133">Transmembrane helix</keyword>
<evidence type="ECO:0000313" key="3">
    <source>
        <dbReference type="EMBL" id="BCM85876.1"/>
    </source>
</evidence>
<name>A0A8H9C8M2_9HYPH</name>
<accession>A0A8H9C8M2</accession>
<proteinExistence type="predicted"/>
<feature type="region of interest" description="Disordered" evidence="1">
    <location>
        <begin position="447"/>
        <end position="470"/>
    </location>
</feature>